<evidence type="ECO:0000256" key="1">
    <source>
        <dbReference type="SAM" id="MobiDB-lite"/>
    </source>
</evidence>
<sequence length="376" mass="42452">MLKIAHKKTKRGSKCDECRRRHIRNAPETPYVAPILRDSESPLSHTTPPFLPNGSPPTTTDPDLVSSGDGTSGSLVNMAHIQLFHYFTTMPSPYPGMAGGVTEMQRSLVIKHAFSTPYLMHELLAFSARRQSIEFPHDSNAEYWRDQAAVLQTRALGLFNARPELNQQNCIPVFLFSGMLGIHLLADTLSHRGDGLASFVDSFVSYISMHRSLRTLVTGLWPMLVNTELRPILTWSGQAAMAASQDMLVSPPLDRLISEANDLPAEAKTACLEAIRHLEWALDETCESEHRRQKRVQMLFTWPLTVPEPYLELLNVRRPEALVILERYAALLCHCRDLWMVGDAGRYLTKLITSSLDGRWMEYKYKIDLEPTPPQT</sequence>
<dbReference type="AlphaFoldDB" id="A0AA35MDT1"/>
<organism evidence="2 3">
    <name type="scientific">Clonostachys chloroleuca</name>
    <dbReference type="NCBI Taxonomy" id="1926264"/>
    <lineage>
        <taxon>Eukaryota</taxon>
        <taxon>Fungi</taxon>
        <taxon>Dikarya</taxon>
        <taxon>Ascomycota</taxon>
        <taxon>Pezizomycotina</taxon>
        <taxon>Sordariomycetes</taxon>
        <taxon>Hypocreomycetidae</taxon>
        <taxon>Hypocreales</taxon>
        <taxon>Bionectriaceae</taxon>
        <taxon>Clonostachys</taxon>
    </lineage>
</organism>
<accession>A0AA35MDT1</accession>
<evidence type="ECO:0000313" key="3">
    <source>
        <dbReference type="Proteomes" id="UP001160390"/>
    </source>
</evidence>
<dbReference type="PANTHER" id="PTHR47784:SF4">
    <property type="entry name" value="ZN(II)2CYS6 TRANSCRIPTION FACTOR (EUROFUNG)"/>
    <property type="match status" value="1"/>
</dbReference>
<evidence type="ECO:0000313" key="2">
    <source>
        <dbReference type="EMBL" id="CAI6094944.1"/>
    </source>
</evidence>
<feature type="region of interest" description="Disordered" evidence="1">
    <location>
        <begin position="1"/>
        <end position="21"/>
    </location>
</feature>
<comment type="caution">
    <text evidence="2">The sequence shown here is derived from an EMBL/GenBank/DDBJ whole genome shotgun (WGS) entry which is preliminary data.</text>
</comment>
<dbReference type="InterPro" id="IPR053157">
    <property type="entry name" value="Sterol_Uptake_Regulator"/>
</dbReference>
<dbReference type="GO" id="GO:0001228">
    <property type="term" value="F:DNA-binding transcription activator activity, RNA polymerase II-specific"/>
    <property type="evidence" value="ECO:0007669"/>
    <property type="project" value="TreeGrafter"/>
</dbReference>
<dbReference type="PANTHER" id="PTHR47784">
    <property type="entry name" value="STEROL UPTAKE CONTROL PROTEIN 2"/>
    <property type="match status" value="1"/>
</dbReference>
<feature type="compositionally biased region" description="Basic residues" evidence="1">
    <location>
        <begin position="1"/>
        <end position="12"/>
    </location>
</feature>
<keyword evidence="3" id="KW-1185">Reference proteome</keyword>
<feature type="region of interest" description="Disordered" evidence="1">
    <location>
        <begin position="42"/>
        <end position="71"/>
    </location>
</feature>
<gene>
    <name evidence="2" type="ORF">CCHLO57077_00007583</name>
</gene>
<reference evidence="2" key="1">
    <citation type="submission" date="2023-01" db="EMBL/GenBank/DDBJ databases">
        <authorList>
            <person name="Piombo E."/>
        </authorList>
    </citation>
    <scope>NUCLEOTIDE SEQUENCE</scope>
</reference>
<name>A0AA35MDT1_9HYPO</name>
<dbReference type="Proteomes" id="UP001160390">
    <property type="component" value="Unassembled WGS sequence"/>
</dbReference>
<dbReference type="EMBL" id="CABFNP030001261">
    <property type="protein sequence ID" value="CAI6094944.1"/>
    <property type="molecule type" value="Genomic_DNA"/>
</dbReference>
<proteinExistence type="predicted"/>
<protein>
    <submittedName>
        <fullName evidence="2">Uncharacterized protein</fullName>
    </submittedName>
</protein>